<accession>M3FU84</accession>
<dbReference type="AlphaFoldDB" id="M3FU84"/>
<proteinExistence type="predicted"/>
<dbReference type="EMBL" id="AFME02000205">
    <property type="protein sequence ID" value="EMG10999.1"/>
    <property type="molecule type" value="Genomic_DNA"/>
</dbReference>
<evidence type="ECO:0000313" key="1">
    <source>
        <dbReference type="EMBL" id="EMG10999.1"/>
    </source>
</evidence>
<gene>
    <name evidence="1" type="ORF">LEP1GSC151_1475</name>
</gene>
<name>M3FU84_LEPIR</name>
<dbReference type="Proteomes" id="UP000011776">
    <property type="component" value="Unassembled WGS sequence"/>
</dbReference>
<reference evidence="1 2" key="1">
    <citation type="submission" date="2013-02" db="EMBL/GenBank/DDBJ databases">
        <authorList>
            <person name="Harkins D.M."/>
            <person name="Durkin A.S."/>
            <person name="Brinkac L.M."/>
            <person name="Haft D.H."/>
            <person name="Selengut J.D."/>
            <person name="Sanka R."/>
            <person name="DePew J."/>
            <person name="Purushe J."/>
            <person name="Tulsiani S.M."/>
            <person name="Graham G.C."/>
            <person name="Burns M.-A."/>
            <person name="Dohnt M.F."/>
            <person name="Smythe L.D."/>
            <person name="McKay D.B."/>
            <person name="Craig S.B."/>
            <person name="Vinetz J.M."/>
            <person name="Sutton G.G."/>
            <person name="Nierman W.C."/>
            <person name="Fouts D.E."/>
        </authorList>
    </citation>
    <scope>NUCLEOTIDE SEQUENCE [LARGE SCALE GENOMIC DNA]</scope>
    <source>
        <strain evidence="1 2">LT2186</strain>
    </source>
</reference>
<dbReference type="BioCyc" id="LINT1001599:G11K9-2008-MONOMER"/>
<organism evidence="1 2">
    <name type="scientific">Leptospira interrogans serovar Grippotyphosa str. LT2186</name>
    <dbReference type="NCBI Taxonomy" id="1001599"/>
    <lineage>
        <taxon>Bacteria</taxon>
        <taxon>Pseudomonadati</taxon>
        <taxon>Spirochaetota</taxon>
        <taxon>Spirochaetia</taxon>
        <taxon>Leptospirales</taxon>
        <taxon>Leptospiraceae</taxon>
        <taxon>Leptospira</taxon>
    </lineage>
</organism>
<evidence type="ECO:0000313" key="2">
    <source>
        <dbReference type="Proteomes" id="UP000011776"/>
    </source>
</evidence>
<protein>
    <submittedName>
        <fullName evidence="1">Uncharacterized protein</fullName>
    </submittedName>
</protein>
<sequence length="44" mass="5118">MGTLTNSRSYEQILKIVGTLTNSRSYEQTLKLWELLQIGFKNLE</sequence>
<comment type="caution">
    <text evidence="1">The sequence shown here is derived from an EMBL/GenBank/DDBJ whole genome shotgun (WGS) entry which is preliminary data.</text>
</comment>